<dbReference type="Pfam" id="PF03081">
    <property type="entry name" value="Exo70_C"/>
    <property type="match status" value="2"/>
</dbReference>
<feature type="domain" description="Exocyst complex subunit Exo70 C-terminal" evidence="9">
    <location>
        <begin position="679"/>
        <end position="766"/>
    </location>
</feature>
<feature type="domain" description="Exocyst complex subunit Exo70 C-terminal" evidence="9">
    <location>
        <begin position="314"/>
        <end position="578"/>
    </location>
</feature>
<proteinExistence type="inferred from homology"/>
<keyword evidence="3" id="KW-0813">Transport</keyword>
<keyword evidence="6" id="KW-0819">tRNA processing</keyword>
<evidence type="ECO:0000313" key="10">
    <source>
        <dbReference type="EMBL" id="KAL5107907.1"/>
    </source>
</evidence>
<dbReference type="InterPro" id="IPR018517">
    <property type="entry name" value="tRNA_hU_synthase_CS"/>
</dbReference>
<evidence type="ECO:0000259" key="9">
    <source>
        <dbReference type="Pfam" id="PF03081"/>
    </source>
</evidence>
<dbReference type="SUPFAM" id="SSF51395">
    <property type="entry name" value="FMN-linked oxidoreductases"/>
    <property type="match status" value="1"/>
</dbReference>
<comment type="cofactor">
    <cofactor evidence="1">
        <name>FMN</name>
        <dbReference type="ChEBI" id="CHEBI:58210"/>
    </cofactor>
</comment>
<dbReference type="Pfam" id="PF01207">
    <property type="entry name" value="Dus"/>
    <property type="match status" value="2"/>
</dbReference>
<dbReference type="Pfam" id="PF20669">
    <property type="entry name" value="Exo70_N"/>
    <property type="match status" value="1"/>
</dbReference>
<dbReference type="InterPro" id="IPR016159">
    <property type="entry name" value="Cullin_repeat-like_dom_sf"/>
</dbReference>
<dbReference type="Gene3D" id="1.20.1280.170">
    <property type="entry name" value="Exocyst complex component Exo70"/>
    <property type="match status" value="3"/>
</dbReference>
<name>A0ABR4QE54_9CEST</name>
<feature type="domain" description="DUS-like FMN-binding" evidence="8">
    <location>
        <begin position="801"/>
        <end position="918"/>
    </location>
</feature>
<dbReference type="CDD" id="cd02801">
    <property type="entry name" value="DUS_like_FMN"/>
    <property type="match status" value="1"/>
</dbReference>
<dbReference type="Gene3D" id="3.20.20.70">
    <property type="entry name" value="Aldolase class I"/>
    <property type="match status" value="1"/>
</dbReference>
<reference evidence="10 11" key="1">
    <citation type="journal article" date="2022" name="Front. Cell. Infect. Microbiol.">
        <title>The Genomes of Two Strains of Taenia crassiceps the Animal Model for the Study of Human Cysticercosis.</title>
        <authorList>
            <person name="Bobes R.J."/>
            <person name="Estrada K."/>
            <person name="Rios-Valencia D.G."/>
            <person name="Calderon-Gallegos A."/>
            <person name="de la Torre P."/>
            <person name="Carrero J.C."/>
            <person name="Sanchez-Flores A."/>
            <person name="Laclette J.P."/>
        </authorList>
    </citation>
    <scope>NUCLEOTIDE SEQUENCE [LARGE SCALE GENOMIC DNA]</scope>
    <source>
        <strain evidence="10">WFUcys</strain>
    </source>
</reference>
<keyword evidence="7" id="KW-0560">Oxidoreductase</keyword>
<evidence type="ECO:0000256" key="4">
    <source>
        <dbReference type="ARBA" id="ARBA00022630"/>
    </source>
</evidence>
<accession>A0ABR4QE54</accession>
<dbReference type="PROSITE" id="PS01136">
    <property type="entry name" value="UPF0034"/>
    <property type="match status" value="1"/>
</dbReference>
<evidence type="ECO:0000256" key="2">
    <source>
        <dbReference type="ARBA" id="ARBA00006756"/>
    </source>
</evidence>
<keyword evidence="11" id="KW-1185">Reference proteome</keyword>
<evidence type="ECO:0000256" key="6">
    <source>
        <dbReference type="ARBA" id="ARBA00022694"/>
    </source>
</evidence>
<sequence length="1132" mass="127088">MTALMNHVPSQIGHILAIRDKFVEISKQSDEKLTAMIEAAKDFRSGMEPLKKEVDQLQTRVKNLQYCIEGLSHVQNFYKTGREVEQTIIQGPSVSLTNYLKAMDRIKDSLVYFDQNNTEHLEYTRLSTLLSNGLKSLHKYFDDILCQSFTPMPPDLLYTLAEKEDAISLDGAKEISTWLRKASSSVTSATVASSGEERKSHHHLARLFRMEGVDSASSEGYQLPPSLTQYCEFRKDLMRVTLVKLREYQKSLEKNAQNARGRPSSGSSQLNISTAGKRRGLKAVGIVWDANSRRGVANDMRDLGDLDSEHYATSLSAFLVLVERERLLLERLKLAVNSHESHFAYSLICRSALSDLMTEGGSYVRLMSRVIGHGEFYMLVSLLTIMRRFIDLSPVFVETFKIVSTLSQPMIGLVNHFRTQIKATLDAFLQQLQPGTGSSQVPPDATVHELASNVMLFLEKLIDYEIMVGMALTWEEARITLEATFSYLTTVNSKPKMARSAFGQYIFRVITSLVANIDKKSEAYSDDLSRIVFQMNNLRYILTDLKRTGLQSILDEYDNTAVDKFTRILNESKQVYTRALSDAICLTVPSKEGGSSGTGGGVLRRFLVGANPLHLTKARASLLSNSSLSDEAIGSQVPLTTLPSAKIYLHCASLAGLISRCMRFINLPSSAFMNQFAQRRQMDSKERFQVKDIWNGINQGLASLLKQHSQLSIPDKALREDLRECLSRELVTLYQAFYDRSLQTPFTSRREKYIKLSPSEFQAKLDQMFLPPAAQIAQSRWAQMDIVSLYQKDLTFVRVSAPMVRYSKLPFRLLVRRHGVDLAYSPMIMSSAFLHSAKARAADFSTCPADHPLITQLACRSGPDFALCAEELSTLCEGVDLNCGCPQRWAMEEGYGAAMLKQPHLMEDLVKAARAAVPRWRVVSTPEGGERQVPFSVSIKIRLVPCPPRAIGEDGDSPASASWPNNVELTTELVRRAAHMGVDWVTVHGRTPSQRSTDPARWHDVAQIIAARVPHHIHTAAPLPIFLNGDVKSLDGAFQAHRISGCQGVMAARGLLQDPALFQQDRPEDPWSLYREWLELCQECPDSLPFSSIHRHAYWILEKHIGKKGREILHKIDNITDLRNFSEAHVFP</sequence>
<evidence type="ECO:0000259" key="8">
    <source>
        <dbReference type="Pfam" id="PF01207"/>
    </source>
</evidence>
<dbReference type="PANTHER" id="PTHR11082:SF31">
    <property type="entry name" value="TRNA-DIHYDROURIDINE(20A_20B) SYNTHASE [NAD(P)+]-LIKE"/>
    <property type="match status" value="1"/>
</dbReference>
<dbReference type="InterPro" id="IPR013785">
    <property type="entry name" value="Aldolase_TIM"/>
</dbReference>
<dbReference type="SUPFAM" id="SSF74788">
    <property type="entry name" value="Cullin repeat-like"/>
    <property type="match status" value="2"/>
</dbReference>
<dbReference type="PANTHER" id="PTHR11082">
    <property type="entry name" value="TRNA-DIHYDROURIDINE SYNTHASE"/>
    <property type="match status" value="1"/>
</dbReference>
<dbReference type="EMBL" id="JAKROA010000004">
    <property type="protein sequence ID" value="KAL5107907.1"/>
    <property type="molecule type" value="Genomic_DNA"/>
</dbReference>
<evidence type="ECO:0000313" key="11">
    <source>
        <dbReference type="Proteomes" id="UP001651158"/>
    </source>
</evidence>
<keyword evidence="5" id="KW-0288">FMN</keyword>
<evidence type="ECO:0000256" key="1">
    <source>
        <dbReference type="ARBA" id="ARBA00001917"/>
    </source>
</evidence>
<dbReference type="InterPro" id="IPR046364">
    <property type="entry name" value="Exo70_C"/>
</dbReference>
<dbReference type="Proteomes" id="UP001651158">
    <property type="component" value="Unassembled WGS sequence"/>
</dbReference>
<keyword evidence="4" id="KW-0285">Flavoprotein</keyword>
<evidence type="ECO:0000256" key="7">
    <source>
        <dbReference type="ARBA" id="ARBA00023002"/>
    </source>
</evidence>
<evidence type="ECO:0000256" key="5">
    <source>
        <dbReference type="ARBA" id="ARBA00022643"/>
    </source>
</evidence>
<evidence type="ECO:0000256" key="3">
    <source>
        <dbReference type="ARBA" id="ARBA00022448"/>
    </source>
</evidence>
<protein>
    <submittedName>
        <fullName evidence="10">tRNA-dihydrouridine 20a/20b synthase NAD P like</fullName>
    </submittedName>
</protein>
<feature type="domain" description="DUS-like FMN-binding" evidence="8">
    <location>
        <begin position="964"/>
        <end position="1119"/>
    </location>
</feature>
<comment type="caution">
    <text evidence="10">The sequence shown here is derived from an EMBL/GenBank/DDBJ whole genome shotgun (WGS) entry which is preliminary data.</text>
</comment>
<organism evidence="10 11">
    <name type="scientific">Taenia crassiceps</name>
    <dbReference type="NCBI Taxonomy" id="6207"/>
    <lineage>
        <taxon>Eukaryota</taxon>
        <taxon>Metazoa</taxon>
        <taxon>Spiralia</taxon>
        <taxon>Lophotrochozoa</taxon>
        <taxon>Platyhelminthes</taxon>
        <taxon>Cestoda</taxon>
        <taxon>Eucestoda</taxon>
        <taxon>Cyclophyllidea</taxon>
        <taxon>Taeniidae</taxon>
        <taxon>Taenia</taxon>
    </lineage>
</organism>
<gene>
    <name evidence="10" type="ORF">TcWFU_006777</name>
</gene>
<comment type="similarity">
    <text evidence="2">Belongs to the EXO70 family.</text>
</comment>
<dbReference type="InterPro" id="IPR035587">
    <property type="entry name" value="DUS-like_FMN-bd"/>
</dbReference>